<name>A0A6F8PTI5_9GAMM</name>
<evidence type="ECO:0000256" key="3">
    <source>
        <dbReference type="ARBA" id="ARBA00022553"/>
    </source>
</evidence>
<dbReference type="PROSITE" id="PS50109">
    <property type="entry name" value="HIS_KIN"/>
    <property type="match status" value="1"/>
</dbReference>
<dbReference type="InterPro" id="IPR036890">
    <property type="entry name" value="HATPase_C_sf"/>
</dbReference>
<dbReference type="InterPro" id="IPR036097">
    <property type="entry name" value="HisK_dim/P_sf"/>
</dbReference>
<protein>
    <recommendedName>
        <fullName evidence="2">histidine kinase</fullName>
        <ecNumber evidence="2">2.7.13.3</ecNumber>
    </recommendedName>
</protein>
<proteinExistence type="predicted"/>
<dbReference type="AlphaFoldDB" id="A0A6F8PTI5"/>
<dbReference type="GO" id="GO:0000155">
    <property type="term" value="F:phosphorelay sensor kinase activity"/>
    <property type="evidence" value="ECO:0007669"/>
    <property type="project" value="InterPro"/>
</dbReference>
<dbReference type="Proteomes" id="UP000501726">
    <property type="component" value="Chromosome"/>
</dbReference>
<keyword evidence="10" id="KW-1185">Reference proteome</keyword>
<feature type="modified residue" description="4-aspartylphosphate" evidence="5">
    <location>
        <position position="401"/>
    </location>
</feature>
<dbReference type="RefSeq" id="WP_173271126.1">
    <property type="nucleotide sequence ID" value="NZ_AP021889.1"/>
</dbReference>
<dbReference type="SUPFAM" id="SSF55874">
    <property type="entry name" value="ATPase domain of HSP90 chaperone/DNA topoisomerase II/histidine kinase"/>
    <property type="match status" value="1"/>
</dbReference>
<dbReference type="CDD" id="cd17546">
    <property type="entry name" value="REC_hyHK_CKI1_RcsC-like"/>
    <property type="match status" value="1"/>
</dbReference>
<dbReference type="Pfam" id="PF00072">
    <property type="entry name" value="Response_reg"/>
    <property type="match status" value="1"/>
</dbReference>
<keyword evidence="4" id="KW-0902">Two-component regulatory system</keyword>
<dbReference type="SMART" id="SM00387">
    <property type="entry name" value="HATPase_c"/>
    <property type="match status" value="1"/>
</dbReference>
<evidence type="ECO:0000313" key="9">
    <source>
        <dbReference type="EMBL" id="BBP45419.1"/>
    </source>
</evidence>
<organism evidence="9 10">
    <name type="scientific">Thiosulfatimonas sediminis</name>
    <dbReference type="NCBI Taxonomy" id="2675054"/>
    <lineage>
        <taxon>Bacteria</taxon>
        <taxon>Pseudomonadati</taxon>
        <taxon>Pseudomonadota</taxon>
        <taxon>Gammaproteobacteria</taxon>
        <taxon>Thiotrichales</taxon>
        <taxon>Piscirickettsiaceae</taxon>
        <taxon>Thiosulfatimonas</taxon>
    </lineage>
</organism>
<dbReference type="Gene3D" id="1.10.287.130">
    <property type="match status" value="1"/>
</dbReference>
<evidence type="ECO:0000256" key="5">
    <source>
        <dbReference type="PROSITE-ProRule" id="PRU00169"/>
    </source>
</evidence>
<dbReference type="Gene3D" id="3.40.50.2300">
    <property type="match status" value="1"/>
</dbReference>
<sequence>MSAPSPEHLAELEKSLAQLERRFEREKRARKEAERLLESKSLELYQSNQSLQALSQSLEKQVIKRTKELEAEKNNAIYLSQIKSKFVATMSHEIRTPLNGIISVLDLLKVDNGDDKTQLLSIAQHSSKTLLNIINDILDFSKIEAGQMRIETITFDLRKLLHQIHLSFMRRAHLKNIEINLHIDKEVPQYVHSDPTRITQILNNYLSNGIKFTEFGSVQLNVMQQAQWINFSVCDSGVGIPQEKLDLLFKDFSQVDTSTTRKYGGTGLGLVITKRIVEIMNGKVHVSSKLGSGSCFSAILPLQSADYFEGDEYDYSRTTQVLNEHFNDALNLQEEGHSEVLKSDKAKSKGHILLVDDNAVNRLVGEKTLHALEFEVTLSPSGFDAIDKLSVMHDYDLVLMDCQMPEMSGYDATRILRSKNLHLPILALTANSSEEDRSMAFQAGMDDFICKPFSIDTIKSILQKFLPHS</sequence>
<feature type="coiled-coil region" evidence="6">
    <location>
        <begin position="9"/>
        <end position="43"/>
    </location>
</feature>
<keyword evidence="6" id="KW-0175">Coiled coil</keyword>
<evidence type="ECO:0000256" key="4">
    <source>
        <dbReference type="ARBA" id="ARBA00023012"/>
    </source>
</evidence>
<dbReference type="InterPro" id="IPR003661">
    <property type="entry name" value="HisK_dim/P_dom"/>
</dbReference>
<evidence type="ECO:0000259" key="7">
    <source>
        <dbReference type="PROSITE" id="PS50109"/>
    </source>
</evidence>
<reference evidence="10" key="1">
    <citation type="submission" date="2019-11" db="EMBL/GenBank/DDBJ databases">
        <title>Isolation and characterization of two novel species in the genus Thiomicrorhabdus.</title>
        <authorList>
            <person name="Mochizuki J."/>
            <person name="Kojima H."/>
            <person name="Fukui M."/>
        </authorList>
    </citation>
    <scope>NUCLEOTIDE SEQUENCE [LARGE SCALE GENOMIC DNA]</scope>
    <source>
        <strain evidence="10">aks77</strain>
    </source>
</reference>
<comment type="catalytic activity">
    <reaction evidence="1">
        <text>ATP + protein L-histidine = ADP + protein N-phospho-L-histidine.</text>
        <dbReference type="EC" id="2.7.13.3"/>
    </reaction>
</comment>
<gene>
    <name evidence="9" type="ORF">THMIRHAS_07920</name>
</gene>
<dbReference type="SMART" id="SM00448">
    <property type="entry name" value="REC"/>
    <property type="match status" value="1"/>
</dbReference>
<dbReference type="SUPFAM" id="SSF52172">
    <property type="entry name" value="CheY-like"/>
    <property type="match status" value="1"/>
</dbReference>
<dbReference type="PANTHER" id="PTHR45339:SF1">
    <property type="entry name" value="HYBRID SIGNAL TRANSDUCTION HISTIDINE KINASE J"/>
    <property type="match status" value="1"/>
</dbReference>
<evidence type="ECO:0000256" key="6">
    <source>
        <dbReference type="SAM" id="Coils"/>
    </source>
</evidence>
<dbReference type="InterPro" id="IPR003594">
    <property type="entry name" value="HATPase_dom"/>
</dbReference>
<evidence type="ECO:0000259" key="8">
    <source>
        <dbReference type="PROSITE" id="PS50110"/>
    </source>
</evidence>
<dbReference type="InterPro" id="IPR005467">
    <property type="entry name" value="His_kinase_dom"/>
</dbReference>
<dbReference type="Pfam" id="PF00512">
    <property type="entry name" value="HisKA"/>
    <property type="match status" value="1"/>
</dbReference>
<dbReference type="SUPFAM" id="SSF47384">
    <property type="entry name" value="Homodimeric domain of signal transducing histidine kinase"/>
    <property type="match status" value="1"/>
</dbReference>
<dbReference type="KEGG" id="tse:THMIRHAS_07920"/>
<dbReference type="SMART" id="SM00388">
    <property type="entry name" value="HisKA"/>
    <property type="match status" value="1"/>
</dbReference>
<evidence type="ECO:0000256" key="2">
    <source>
        <dbReference type="ARBA" id="ARBA00012438"/>
    </source>
</evidence>
<dbReference type="Pfam" id="PF02518">
    <property type="entry name" value="HATPase_c"/>
    <property type="match status" value="1"/>
</dbReference>
<dbReference type="CDD" id="cd00082">
    <property type="entry name" value="HisKA"/>
    <property type="match status" value="1"/>
</dbReference>
<feature type="domain" description="Histidine kinase" evidence="7">
    <location>
        <begin position="89"/>
        <end position="304"/>
    </location>
</feature>
<dbReference type="InterPro" id="IPR004358">
    <property type="entry name" value="Sig_transdc_His_kin-like_C"/>
</dbReference>
<evidence type="ECO:0000313" key="10">
    <source>
        <dbReference type="Proteomes" id="UP000501726"/>
    </source>
</evidence>
<dbReference type="InterPro" id="IPR011006">
    <property type="entry name" value="CheY-like_superfamily"/>
</dbReference>
<evidence type="ECO:0000256" key="1">
    <source>
        <dbReference type="ARBA" id="ARBA00000085"/>
    </source>
</evidence>
<dbReference type="FunFam" id="3.30.565.10:FF:000010">
    <property type="entry name" value="Sensor histidine kinase RcsC"/>
    <property type="match status" value="1"/>
</dbReference>
<accession>A0A6F8PTI5</accession>
<dbReference type="EC" id="2.7.13.3" evidence="2"/>
<dbReference type="CDD" id="cd16922">
    <property type="entry name" value="HATPase_EvgS-ArcB-TorS-like"/>
    <property type="match status" value="1"/>
</dbReference>
<dbReference type="InterPro" id="IPR001789">
    <property type="entry name" value="Sig_transdc_resp-reg_receiver"/>
</dbReference>
<dbReference type="EMBL" id="AP021889">
    <property type="protein sequence ID" value="BBP45419.1"/>
    <property type="molecule type" value="Genomic_DNA"/>
</dbReference>
<dbReference type="PANTHER" id="PTHR45339">
    <property type="entry name" value="HYBRID SIGNAL TRANSDUCTION HISTIDINE KINASE J"/>
    <property type="match status" value="1"/>
</dbReference>
<dbReference type="Gene3D" id="3.30.565.10">
    <property type="entry name" value="Histidine kinase-like ATPase, C-terminal domain"/>
    <property type="match status" value="1"/>
</dbReference>
<dbReference type="PROSITE" id="PS50110">
    <property type="entry name" value="RESPONSE_REGULATORY"/>
    <property type="match status" value="1"/>
</dbReference>
<keyword evidence="3 5" id="KW-0597">Phosphoprotein</keyword>
<dbReference type="PRINTS" id="PR00344">
    <property type="entry name" value="BCTRLSENSOR"/>
</dbReference>
<feature type="domain" description="Response regulatory" evidence="8">
    <location>
        <begin position="351"/>
        <end position="466"/>
    </location>
</feature>